<dbReference type="GO" id="GO:0006508">
    <property type="term" value="P:proteolysis"/>
    <property type="evidence" value="ECO:0007669"/>
    <property type="project" value="InterPro"/>
</dbReference>
<dbReference type="InterPro" id="IPR045090">
    <property type="entry name" value="Pept_M3A_M3B"/>
</dbReference>
<dbReference type="GO" id="GO:0004222">
    <property type="term" value="F:metalloendopeptidase activity"/>
    <property type="evidence" value="ECO:0007669"/>
    <property type="project" value="InterPro"/>
</dbReference>
<protein>
    <submittedName>
        <fullName evidence="1">Oligoendopeptidase F</fullName>
    </submittedName>
</protein>
<organism evidence="1 2">
    <name type="scientific">Phytoplasma australiense</name>
    <dbReference type="NCBI Taxonomy" id="59748"/>
    <lineage>
        <taxon>Bacteria</taxon>
        <taxon>Bacillati</taxon>
        <taxon>Mycoplasmatota</taxon>
        <taxon>Mollicutes</taxon>
        <taxon>Acholeplasmatales</taxon>
        <taxon>Acholeplasmataceae</taxon>
        <taxon>Candidatus Phytoplasma</taxon>
        <taxon>16SrXII (Stolbur group)</taxon>
    </lineage>
</organism>
<evidence type="ECO:0000313" key="1">
    <source>
        <dbReference type="EMBL" id="CAM11511.1"/>
    </source>
</evidence>
<proteinExistence type="predicted"/>
<dbReference type="Proteomes" id="UP000008323">
    <property type="component" value="Chromosome"/>
</dbReference>
<dbReference type="eggNOG" id="COG1164">
    <property type="taxonomic scope" value="Bacteria"/>
</dbReference>
<dbReference type="Gene3D" id="1.10.1370.30">
    <property type="match status" value="1"/>
</dbReference>
<dbReference type="STRING" id="59748.PA0176"/>
<dbReference type="GO" id="GO:0006518">
    <property type="term" value="P:peptide metabolic process"/>
    <property type="evidence" value="ECO:0007669"/>
    <property type="project" value="TreeGrafter"/>
</dbReference>
<dbReference type="MEROPS" id="M03.010"/>
<dbReference type="NCBIfam" id="TIGR02289">
    <property type="entry name" value="M3_not_pepF"/>
    <property type="match status" value="1"/>
</dbReference>
<reference evidence="1 2" key="1">
    <citation type="journal article" date="2008" name="J. Bacteriol.">
        <title>Comparative genome analysis of 'Candidatus Phytoplasma australiense' (subgroup tuf-Australia I; rp-A) and 'Ca. Phytoplasma asteris' strains OY-M and AY-WB.</title>
        <authorList>
            <person name="Tran-Nguyen L.T."/>
            <person name="Kube M."/>
            <person name="Schneider B."/>
            <person name="Reinhardt R."/>
            <person name="Gibb K.S."/>
        </authorList>
    </citation>
    <scope>NUCLEOTIDE SEQUENCE [LARGE SCALE GENOMIC DNA]</scope>
</reference>
<dbReference type="AlphaFoldDB" id="B1V979"/>
<sequence>MQFKDFKYQRINIPKIKEQVAPMIESFLSSSLEEQITIMKNMNQIMDQISSMFTLVNIRNSLNVKDNFYQQEQAFCDHNAPLIKELQHQFLEKISQSKYYDQLASYFGLFLFQKNHLELKNFHPQIIPLLQEENALVTEYENLISQPNVNFQNKMYNLSQMGPFLEAKQRETRKEAQLAVSHFFAKNESDYDRIYDQLVNIRHKMANLLGYDNFVQLGYDLLGRTDYSQQQVKTYRENILKHVLPFYQMTQQKKSNRLKINKLESYDKKIHFLSGNPTPEGDTKTKISNAQQMYHQMSPATKVFFDFLLDKQLLDLESKPNKTSGGYCTYLPLFQAPFIFANFNGTSHDIDVLTHEFGHAFQVYQSRHFIPEYRFPTLEAAEISSMGMEFLAWPWMKNFFGSEEAKYKFLHLSEGLNFLLYGALVDHFQEEIYQNPHITPQERKKIWRDLEQKYLLINEYESDLFLEKGNFWLRQSHIFSSPFYYIDYTLAQVCAFELWTLSQKDYQQAWETYLKLCQIGGSQSFLKLLEKTGLKSPFDEKHFKTIVDSIANYIQKIDDSKF</sequence>
<dbReference type="EMBL" id="AM422018">
    <property type="protein sequence ID" value="CAM11511.1"/>
    <property type="molecule type" value="Genomic_DNA"/>
</dbReference>
<dbReference type="SUPFAM" id="SSF55486">
    <property type="entry name" value="Metalloproteases ('zincins'), catalytic domain"/>
    <property type="match status" value="1"/>
</dbReference>
<dbReference type="InterPro" id="IPR011976">
    <property type="entry name" value="Pept_M3B_oligopep-rel"/>
</dbReference>
<dbReference type="CDD" id="cd09606">
    <property type="entry name" value="M3B_PepF"/>
    <property type="match status" value="1"/>
</dbReference>
<evidence type="ECO:0000313" key="2">
    <source>
        <dbReference type="Proteomes" id="UP000008323"/>
    </source>
</evidence>
<dbReference type="PANTHER" id="PTHR11804">
    <property type="entry name" value="PROTEASE M3 THIMET OLIGOPEPTIDASE-RELATED"/>
    <property type="match status" value="1"/>
</dbReference>
<dbReference type="PANTHER" id="PTHR11804:SF28">
    <property type="entry name" value="OLIGOENDOPEPTIDASE F"/>
    <property type="match status" value="1"/>
</dbReference>
<gene>
    <name evidence="1" type="ordered locus">PA0176</name>
</gene>
<dbReference type="KEGG" id="pal:PA0176"/>
<name>B1V979_PHYAS</name>
<accession>B1V979</accession>